<dbReference type="GO" id="GO:0000820">
    <property type="term" value="P:regulation of glutamine family amino acid metabolic process"/>
    <property type="evidence" value="ECO:0007669"/>
    <property type="project" value="UniProtKB-UniRule"/>
</dbReference>
<evidence type="ECO:0000256" key="3">
    <source>
        <dbReference type="ARBA" id="ARBA00022741"/>
    </source>
</evidence>
<evidence type="ECO:0000256" key="5">
    <source>
        <dbReference type="ARBA" id="ARBA00022842"/>
    </source>
</evidence>
<feature type="region of interest" description="Adenylyl removase" evidence="7">
    <location>
        <begin position="1"/>
        <end position="416"/>
    </location>
</feature>
<dbReference type="STRING" id="28885.EI16_04420"/>
<reference evidence="10 11" key="1">
    <citation type="submission" date="2014-04" db="EMBL/GenBank/DDBJ databases">
        <title>Draft genome sequence of Hydrogenovibrio marinus MH-110, a model organism for aerobic H2 metabolism.</title>
        <authorList>
            <person name="Cha H.J."/>
            <person name="Jo B.H."/>
            <person name="Hwang B.H."/>
        </authorList>
    </citation>
    <scope>NUCLEOTIDE SEQUENCE [LARGE SCALE GENOMIC DNA]</scope>
    <source>
        <strain evidence="10 11">MH-110</strain>
    </source>
</reference>
<dbReference type="SUPFAM" id="SSF81593">
    <property type="entry name" value="Nucleotidyltransferase substrate binding subunit/domain"/>
    <property type="match status" value="2"/>
</dbReference>
<dbReference type="Gene3D" id="1.20.120.1510">
    <property type="match status" value="1"/>
</dbReference>
<dbReference type="FunFam" id="1.20.120.330:FF:000005">
    <property type="entry name" value="Bifunctional glutamine synthetase adenylyltransferase/adenylyl-removing enzyme"/>
    <property type="match status" value="1"/>
</dbReference>
<dbReference type="GO" id="GO:0008882">
    <property type="term" value="F:[glutamate-ammonia-ligase] adenylyltransferase activity"/>
    <property type="evidence" value="ECO:0007669"/>
    <property type="project" value="UniProtKB-UniRule"/>
</dbReference>
<comment type="function">
    <text evidence="7">Involved in the regulation of glutamine synthetase GlnA, a key enzyme in the process to assimilate ammonia. When cellular nitrogen levels are high, the C-terminal adenylyl transferase (AT) inactivates GlnA by covalent transfer of an adenylyl group from ATP to specific tyrosine residue of GlnA, thus reducing its activity. Conversely, when nitrogen levels are low, the N-terminal adenylyl removase (AR) activates GlnA by removing the adenylyl group by phosphorolysis, increasing its activity. The regulatory region of GlnE binds the signal transduction protein PII (GlnB) which indicates the nitrogen status of the cell.</text>
</comment>
<dbReference type="InterPro" id="IPR005190">
    <property type="entry name" value="GlnE_rpt_dom"/>
</dbReference>
<dbReference type="InterPro" id="IPR013546">
    <property type="entry name" value="PII_UdlTrfase/GS_AdlTrfase"/>
</dbReference>
<feature type="region of interest" description="Adenylyl transferase" evidence="7">
    <location>
        <begin position="416"/>
        <end position="912"/>
    </location>
</feature>
<dbReference type="Gene3D" id="3.30.460.10">
    <property type="entry name" value="Beta Polymerase, domain 2"/>
    <property type="match status" value="2"/>
</dbReference>
<keyword evidence="11" id="KW-1185">Reference proteome</keyword>
<feature type="domain" description="PII-uridylyltransferase/Glutamine-synthetase adenylyltransferase" evidence="9">
    <location>
        <begin position="275"/>
        <end position="414"/>
    </location>
</feature>
<comment type="caution">
    <text evidence="10">The sequence shown here is derived from an EMBL/GenBank/DDBJ whole genome shotgun (WGS) entry which is preliminary data.</text>
</comment>
<feature type="domain" description="PII-uridylyltransferase/Glutamine-synthetase adenylyltransferase" evidence="9">
    <location>
        <begin position="792"/>
        <end position="884"/>
    </location>
</feature>
<evidence type="ECO:0000256" key="1">
    <source>
        <dbReference type="ARBA" id="ARBA00022679"/>
    </source>
</evidence>
<feature type="domain" description="Glutamate-ammonia ligase adenylyltransferase repeated" evidence="8">
    <location>
        <begin position="11"/>
        <end position="250"/>
    </location>
</feature>
<keyword evidence="5 7" id="KW-0460">Magnesium</keyword>
<dbReference type="GO" id="GO:0005524">
    <property type="term" value="F:ATP binding"/>
    <property type="evidence" value="ECO:0007669"/>
    <property type="project" value="UniProtKB-UniRule"/>
</dbReference>
<feature type="domain" description="Glutamate-ammonia ligase adenylyltransferase repeated" evidence="8">
    <location>
        <begin position="520"/>
        <end position="771"/>
    </location>
</feature>
<dbReference type="AlphaFoldDB" id="A0A066ZYX4"/>
<evidence type="ECO:0000256" key="2">
    <source>
        <dbReference type="ARBA" id="ARBA00022695"/>
    </source>
</evidence>
<dbReference type="GO" id="GO:0047388">
    <property type="term" value="F:[glutamine synthetase]-adenylyl-L-tyrosine phosphorylase activity"/>
    <property type="evidence" value="ECO:0007669"/>
    <property type="project" value="UniProtKB-EC"/>
</dbReference>
<dbReference type="FunFam" id="3.30.460.10:FF:000009">
    <property type="entry name" value="Bifunctional glutamine synthetase adenylyltransferase/adenylyl-removing enzyme"/>
    <property type="match status" value="1"/>
</dbReference>
<dbReference type="GO" id="GO:0016874">
    <property type="term" value="F:ligase activity"/>
    <property type="evidence" value="ECO:0007669"/>
    <property type="project" value="UniProtKB-KW"/>
</dbReference>
<dbReference type="PANTHER" id="PTHR30621">
    <property type="entry name" value="GLUTAMINE SYNTHETASE ADENYLYLTRANSFERASE"/>
    <property type="match status" value="1"/>
</dbReference>
<proteinExistence type="inferred from homology"/>
<evidence type="ECO:0000256" key="4">
    <source>
        <dbReference type="ARBA" id="ARBA00022840"/>
    </source>
</evidence>
<gene>
    <name evidence="7" type="primary">glnE</name>
    <name evidence="10" type="ORF">EI16_04420</name>
</gene>
<comment type="similarity">
    <text evidence="7">Belongs to the GlnE family.</text>
</comment>
<dbReference type="EC" id="2.7.7.42" evidence="7"/>
<dbReference type="RefSeq" id="WP_029909901.1">
    <property type="nucleotide sequence ID" value="NZ_AP020335.1"/>
</dbReference>
<keyword evidence="2 7" id="KW-0548">Nucleotidyltransferase</keyword>
<sequence>MPNAQNKQEMINQVKSWSLFVERTLARFPEWIDLVDFESSYGEGALVSKLHQSLVTCEDLIELNQQLRQHRLQEMLRIAIRDLAGLASVEETLRDLSSLADGLVSGTLDWHYEDACKRYGTPIGQFSGEPQKMLVIGMGKLGGRELNFSSDIDLIFAYPEKGQAINERGKETSNDQFFIRLGQALNKSLTEYTDLGMVYRVDMRLRPFGDSGPLAVSFNELENYYEIHGRAWERYALVKARIIAGDQAKGKELFDILRPFVFRKYVDFTAIESLRELKAMINAEVQKKDKQQNIKLGRGGIREVEFIVQAFQLVHGGKNLDLQGRELLPMLNQLTNNQFIDSATAQGLKQAYLFLRKAENRLQEWNDQQTHDLPQEELQQLALAEATGYTTYAEFMSALEEQLSFVQQEFDLLFADQDVDAEGTMGGVSSRDDNQQSDNSSLEESLTHILEQFKKERSYIHASSESLQRFQKVLPRILNGLKLVDNPKITLERVLKVVESIMKRSVYFVLLKENVGVIDNLLKLCSLSEWMTEMLSRYPALLDQLLDPRVLYEPLELEELKKEAYHLLEQSQDDEEMFMNQMRQWRHEKVFRVAAADVTGQVPVMKVSDYLTWIAEAAVEVVTEYAWRHMQKRNGFPGGYDSTQGMPFLILGYGKLGGIELGYGSDLDMVFLYYGLNSSDKSDGERGLENNVYFIRMGQKIISIMTTMMPTGTLYEVDTRLRPNGASGLLVTSFENFMTYEESKAWVWEHQALVRVRPVVGSQQAKQEFEAFKRAFIAKPRDLGELKKEVVDMRQKMQQSLDKSSDETFDLKQGRGGIVDVEFMVQYLVLGFACQHEELTVWSDNVRLLEAVRTAKVLDDGDVQLLEDAYRTYRKAYHRLALQNVKAIVPASEFQDERKEVTRIWNSLMLDD</sequence>
<keyword evidence="3 7" id="KW-0547">Nucleotide-binding</keyword>
<dbReference type="EC" id="2.7.7.89" evidence="7"/>
<keyword evidence="1 7" id="KW-0808">Transferase</keyword>
<dbReference type="CDD" id="cd05401">
    <property type="entry name" value="NT_GlnE_GlnD_like"/>
    <property type="match status" value="2"/>
</dbReference>
<evidence type="ECO:0000256" key="7">
    <source>
        <dbReference type="HAMAP-Rule" id="MF_00802"/>
    </source>
</evidence>
<accession>A0A066ZYX4</accession>
<keyword evidence="10" id="KW-0436">Ligase</keyword>
<evidence type="ECO:0000259" key="9">
    <source>
        <dbReference type="Pfam" id="PF08335"/>
    </source>
</evidence>
<dbReference type="SUPFAM" id="SSF81301">
    <property type="entry name" value="Nucleotidyltransferase"/>
    <property type="match status" value="2"/>
</dbReference>
<dbReference type="NCBIfam" id="NF008292">
    <property type="entry name" value="PRK11072.1"/>
    <property type="match status" value="1"/>
</dbReference>
<evidence type="ECO:0000256" key="6">
    <source>
        <dbReference type="ARBA" id="ARBA00023268"/>
    </source>
</evidence>
<dbReference type="PANTHER" id="PTHR30621:SF0">
    <property type="entry name" value="BIFUNCTIONAL GLUTAMINE SYNTHETASE ADENYLYLTRANSFERASE_ADENYLYL-REMOVING ENZYME"/>
    <property type="match status" value="1"/>
</dbReference>
<comment type="cofactor">
    <cofactor evidence="7">
        <name>Mg(2+)</name>
        <dbReference type="ChEBI" id="CHEBI:18420"/>
    </cofactor>
</comment>
<comment type="catalytic activity">
    <reaction evidence="7">
        <text>[glutamine synthetase]-O(4)-(5'-adenylyl)-L-tyrosine + phosphate = [glutamine synthetase]-L-tyrosine + ADP</text>
        <dbReference type="Rhea" id="RHEA:43716"/>
        <dbReference type="Rhea" id="RHEA-COMP:10660"/>
        <dbReference type="Rhea" id="RHEA-COMP:10661"/>
        <dbReference type="ChEBI" id="CHEBI:43474"/>
        <dbReference type="ChEBI" id="CHEBI:46858"/>
        <dbReference type="ChEBI" id="CHEBI:83624"/>
        <dbReference type="ChEBI" id="CHEBI:456216"/>
        <dbReference type="EC" id="2.7.7.89"/>
    </reaction>
</comment>
<dbReference type="GO" id="GO:0005829">
    <property type="term" value="C:cytosol"/>
    <property type="evidence" value="ECO:0007669"/>
    <property type="project" value="TreeGrafter"/>
</dbReference>
<dbReference type="HAMAP" id="MF_00802">
    <property type="entry name" value="GlnE"/>
    <property type="match status" value="1"/>
</dbReference>
<keyword evidence="6 7" id="KW-0511">Multifunctional enzyme</keyword>
<dbReference type="InterPro" id="IPR023057">
    <property type="entry name" value="GlnE"/>
</dbReference>
<comment type="catalytic activity">
    <reaction evidence="7">
        <text>[glutamine synthetase]-L-tyrosine + ATP = [glutamine synthetase]-O(4)-(5'-adenylyl)-L-tyrosine + diphosphate</text>
        <dbReference type="Rhea" id="RHEA:18589"/>
        <dbReference type="Rhea" id="RHEA-COMP:10660"/>
        <dbReference type="Rhea" id="RHEA-COMP:10661"/>
        <dbReference type="ChEBI" id="CHEBI:30616"/>
        <dbReference type="ChEBI" id="CHEBI:33019"/>
        <dbReference type="ChEBI" id="CHEBI:46858"/>
        <dbReference type="ChEBI" id="CHEBI:83624"/>
        <dbReference type="EC" id="2.7.7.42"/>
    </reaction>
</comment>
<evidence type="ECO:0000313" key="11">
    <source>
        <dbReference type="Proteomes" id="UP000027341"/>
    </source>
</evidence>
<dbReference type="Proteomes" id="UP000027341">
    <property type="component" value="Unassembled WGS sequence"/>
</dbReference>
<protein>
    <recommendedName>
        <fullName evidence="7">Bifunctional glutamine synthetase adenylyltransferase/adenylyl-removing enzyme</fullName>
    </recommendedName>
    <alternativeName>
        <fullName evidence="7">ATP:glutamine synthetase adenylyltransferase</fullName>
    </alternativeName>
    <alternativeName>
        <fullName evidence="7">ATase</fullName>
    </alternativeName>
    <domain>
        <recommendedName>
            <fullName evidence="7">Glutamine synthetase adenylyl-L-tyrosine phosphorylase</fullName>
            <ecNumber evidence="7">2.7.7.89</ecNumber>
        </recommendedName>
        <alternativeName>
            <fullName evidence="7">Adenylyl removase</fullName>
            <shortName evidence="7">AR</shortName>
            <shortName evidence="7">AT-N</shortName>
        </alternativeName>
    </domain>
    <domain>
        <recommendedName>
            <fullName evidence="7">Glutamine synthetase adenylyl transferase</fullName>
            <ecNumber evidence="7">2.7.7.42</ecNumber>
        </recommendedName>
        <alternativeName>
            <fullName evidence="7">Adenylyl transferase</fullName>
            <shortName evidence="7">AT</shortName>
            <shortName evidence="7">AT-C</shortName>
        </alternativeName>
    </domain>
</protein>
<organism evidence="10 11">
    <name type="scientific">Hydrogenovibrio marinus</name>
    <dbReference type="NCBI Taxonomy" id="28885"/>
    <lineage>
        <taxon>Bacteria</taxon>
        <taxon>Pseudomonadati</taxon>
        <taxon>Pseudomonadota</taxon>
        <taxon>Gammaproteobacteria</taxon>
        <taxon>Thiotrichales</taxon>
        <taxon>Piscirickettsiaceae</taxon>
        <taxon>Hydrogenovibrio</taxon>
    </lineage>
</organism>
<evidence type="ECO:0000313" key="10">
    <source>
        <dbReference type="EMBL" id="KDN95551.1"/>
    </source>
</evidence>
<dbReference type="Pfam" id="PF03710">
    <property type="entry name" value="GlnE"/>
    <property type="match status" value="2"/>
</dbReference>
<dbReference type="GO" id="GO:0000287">
    <property type="term" value="F:magnesium ion binding"/>
    <property type="evidence" value="ECO:0007669"/>
    <property type="project" value="UniProtKB-UniRule"/>
</dbReference>
<dbReference type="EMBL" id="JMIU01000001">
    <property type="protein sequence ID" value="KDN95551.1"/>
    <property type="molecule type" value="Genomic_DNA"/>
</dbReference>
<dbReference type="InterPro" id="IPR043519">
    <property type="entry name" value="NT_sf"/>
</dbReference>
<dbReference type="Pfam" id="PF08335">
    <property type="entry name" value="GlnD_UR_UTase"/>
    <property type="match status" value="2"/>
</dbReference>
<name>A0A066ZYX4_HYDMR</name>
<evidence type="ECO:0000259" key="8">
    <source>
        <dbReference type="Pfam" id="PF03710"/>
    </source>
</evidence>
<keyword evidence="4 7" id="KW-0067">ATP-binding</keyword>
<dbReference type="Gene3D" id="1.20.120.330">
    <property type="entry name" value="Nucleotidyltransferases domain 2"/>
    <property type="match status" value="2"/>
</dbReference>